<protein>
    <submittedName>
        <fullName evidence="1">Uncharacterized protein</fullName>
    </submittedName>
</protein>
<reference evidence="1" key="2">
    <citation type="submission" date="2021-01" db="EMBL/GenBank/DDBJ databases">
        <authorList>
            <person name="Schikora-Tamarit M.A."/>
        </authorList>
    </citation>
    <scope>NUCLEOTIDE SEQUENCE</scope>
    <source>
        <strain evidence="1">CBS2887</strain>
    </source>
</reference>
<reference evidence="1" key="1">
    <citation type="journal article" date="2021" name="Open Biol.">
        <title>Shared evolutionary footprints suggest mitochondrial oxidative damage underlies multiple complex I losses in fungi.</title>
        <authorList>
            <person name="Schikora-Tamarit M.A."/>
            <person name="Marcet-Houben M."/>
            <person name="Nosek J."/>
            <person name="Gabaldon T."/>
        </authorList>
    </citation>
    <scope>NUCLEOTIDE SEQUENCE</scope>
    <source>
        <strain evidence="1">CBS2887</strain>
    </source>
</reference>
<accession>A0A9P8PZB3</accession>
<comment type="caution">
    <text evidence="1">The sequence shown here is derived from an EMBL/GenBank/DDBJ whole genome shotgun (WGS) entry which is preliminary data.</text>
</comment>
<evidence type="ECO:0000313" key="2">
    <source>
        <dbReference type="Proteomes" id="UP000774326"/>
    </source>
</evidence>
<gene>
    <name evidence="1" type="ORF">WICPIJ_008470</name>
</gene>
<dbReference type="EMBL" id="JAEUBG010004822">
    <property type="protein sequence ID" value="KAH3679994.1"/>
    <property type="molecule type" value="Genomic_DNA"/>
</dbReference>
<dbReference type="Proteomes" id="UP000774326">
    <property type="component" value="Unassembled WGS sequence"/>
</dbReference>
<name>A0A9P8PZB3_WICPI</name>
<organism evidence="1 2">
    <name type="scientific">Wickerhamomyces pijperi</name>
    <name type="common">Yeast</name>
    <name type="synonym">Pichia pijperi</name>
    <dbReference type="NCBI Taxonomy" id="599730"/>
    <lineage>
        <taxon>Eukaryota</taxon>
        <taxon>Fungi</taxon>
        <taxon>Dikarya</taxon>
        <taxon>Ascomycota</taxon>
        <taxon>Saccharomycotina</taxon>
        <taxon>Saccharomycetes</taxon>
        <taxon>Phaffomycetales</taxon>
        <taxon>Wickerhamomycetaceae</taxon>
        <taxon>Wickerhamomyces</taxon>
    </lineage>
</organism>
<sequence>MASSCLTSSCCSFCASSTWDAAKPPFSLEVCCLFGSVSSGASNSLLELEFELGQEWVHSQLQLVEKLVAVAVAAVVVVVVQHYIVDAENEVEVVELVVAEIVTEECEAGVELVVVEVVGIDIAVGQEAVAVAYVVVAGSKHLGPLVAKDLPIVVVEAGPVGVQRSYSLAVSTVAVEEVEEAYHR</sequence>
<proteinExistence type="predicted"/>
<evidence type="ECO:0000313" key="1">
    <source>
        <dbReference type="EMBL" id="KAH3679994.1"/>
    </source>
</evidence>
<dbReference type="AlphaFoldDB" id="A0A9P8PZB3"/>
<keyword evidence="2" id="KW-1185">Reference proteome</keyword>